<reference evidence="2" key="1">
    <citation type="submission" date="2016-06" db="EMBL/GenBank/DDBJ databases">
        <authorList>
            <person name="Van Tyne D."/>
        </authorList>
    </citation>
    <scope>NUCLEOTIDE SEQUENCE</scope>
    <source>
        <strain evidence="2">JM9A</strain>
    </source>
</reference>
<dbReference type="RefSeq" id="WP_161868779.1">
    <property type="nucleotide sequence ID" value="NZ_MAEI02000001.1"/>
</dbReference>
<evidence type="ECO:0000313" key="2">
    <source>
        <dbReference type="EMBL" id="MEO1783297.1"/>
    </source>
</evidence>
<dbReference type="PANTHER" id="PTHR36492:SF2">
    <property type="entry name" value="[ACYL-CARRIER-PROTEIN] PHOSPHODIESTERASE PPTH"/>
    <property type="match status" value="1"/>
</dbReference>
<dbReference type="EMBL" id="MAEI02000001">
    <property type="protein sequence ID" value="MEO1783297.1"/>
    <property type="molecule type" value="Genomic_DNA"/>
</dbReference>
<dbReference type="InterPro" id="IPR029052">
    <property type="entry name" value="Metallo-depent_PP-like"/>
</dbReference>
<feature type="domain" description="Calcineurin-like phosphoesterase" evidence="1">
    <location>
        <begin position="3"/>
        <end position="223"/>
    </location>
</feature>
<comment type="caution">
    <text evidence="2">The sequence shown here is derived from an EMBL/GenBank/DDBJ whole genome shotgun (WGS) entry which is preliminary data.</text>
</comment>
<name>A0ABV0F892_9ENTE</name>
<dbReference type="Pfam" id="PF00149">
    <property type="entry name" value="Metallophos"/>
    <property type="match status" value="1"/>
</dbReference>
<evidence type="ECO:0000259" key="1">
    <source>
        <dbReference type="Pfam" id="PF00149"/>
    </source>
</evidence>
<evidence type="ECO:0000313" key="3">
    <source>
        <dbReference type="Proteomes" id="UP001429357"/>
    </source>
</evidence>
<reference evidence="2" key="2">
    <citation type="submission" date="2024-02" db="EMBL/GenBank/DDBJ databases">
        <title>The Genome Sequence of Enterococcus diestrammenae JM9A.</title>
        <authorList>
            <person name="Earl A."/>
            <person name="Manson A."/>
            <person name="Gilmore M."/>
            <person name="Sanders J."/>
            <person name="Shea T."/>
            <person name="Howe W."/>
            <person name="Livny J."/>
            <person name="Cuomo C."/>
            <person name="Neafsey D."/>
            <person name="Birren B."/>
        </authorList>
    </citation>
    <scope>NUCLEOTIDE SEQUENCE</scope>
    <source>
        <strain evidence="2">JM9A</strain>
    </source>
</reference>
<sequence>MKRLAVVSDLHADINHFSDEELGLLADILREKQVTHLHLAGDIANKVLRALEIVAFFSGQGLPTTFNWGNHEMADLTEATIENYPHPAFLNCRSVALTEKTVLLGYNGWYDYRFAEKYQPDKLRQMKNVYWYDRVIPWSDSDPQIEARLREQLQLRLDELQAADKQVILATHFVPKKEFIVYQKEEKFRRWNDLNAFLGSEHLGDLLDCYQNISHCVFGHTHRRFADQVLAGTTYSCRPLGYFFEWALTRDFVFENQLVTEYRPAKLRGILRRNQAAFADYRKIHLAEEFQKGMTVIDIPV</sequence>
<dbReference type="SUPFAM" id="SSF56300">
    <property type="entry name" value="Metallo-dependent phosphatases"/>
    <property type="match status" value="1"/>
</dbReference>
<dbReference type="Proteomes" id="UP001429357">
    <property type="component" value="Unassembled WGS sequence"/>
</dbReference>
<dbReference type="NCBIfam" id="TIGR03729">
    <property type="entry name" value="acc_ester"/>
    <property type="match status" value="1"/>
</dbReference>
<organism evidence="2 3">
    <name type="scientific">Enterococcus diestrammenae</name>
    <dbReference type="NCBI Taxonomy" id="1155073"/>
    <lineage>
        <taxon>Bacteria</taxon>
        <taxon>Bacillati</taxon>
        <taxon>Bacillota</taxon>
        <taxon>Bacilli</taxon>
        <taxon>Lactobacillales</taxon>
        <taxon>Enterococcaceae</taxon>
        <taxon>Enterococcus</taxon>
    </lineage>
</organism>
<dbReference type="InterPro" id="IPR004843">
    <property type="entry name" value="Calcineurin-like_PHP"/>
</dbReference>
<accession>A0ABV0F892</accession>
<keyword evidence="3" id="KW-1185">Reference proteome</keyword>
<protein>
    <recommendedName>
        <fullName evidence="1">Calcineurin-like phosphoesterase domain-containing protein</fullName>
    </recommendedName>
</protein>
<dbReference type="PANTHER" id="PTHR36492">
    <property type="match status" value="1"/>
</dbReference>
<dbReference type="InterPro" id="IPR022302">
    <property type="entry name" value="Phosphoesterase_putative"/>
</dbReference>
<dbReference type="Gene3D" id="3.60.21.10">
    <property type="match status" value="1"/>
</dbReference>
<dbReference type="CDD" id="cd00838">
    <property type="entry name" value="MPP_superfamily"/>
    <property type="match status" value="1"/>
</dbReference>
<gene>
    <name evidence="2" type="ORF">BAU18_002917</name>
</gene>
<dbReference type="InterPro" id="IPR052963">
    <property type="entry name" value="Pantetheine_PDE"/>
</dbReference>
<proteinExistence type="predicted"/>